<name>A0A0M0J374_9EUKA</name>
<evidence type="ECO:0000256" key="2">
    <source>
        <dbReference type="SAM" id="MobiDB-lite"/>
    </source>
</evidence>
<accession>A0A0M0J374</accession>
<evidence type="ECO:0000256" key="1">
    <source>
        <dbReference type="SAM" id="Coils"/>
    </source>
</evidence>
<feature type="region of interest" description="Disordered" evidence="2">
    <location>
        <begin position="248"/>
        <end position="288"/>
    </location>
</feature>
<evidence type="ECO:0000313" key="3">
    <source>
        <dbReference type="EMBL" id="KOO20965.1"/>
    </source>
</evidence>
<feature type="region of interest" description="Disordered" evidence="2">
    <location>
        <begin position="111"/>
        <end position="139"/>
    </location>
</feature>
<feature type="region of interest" description="Disordered" evidence="2">
    <location>
        <begin position="313"/>
        <end position="349"/>
    </location>
</feature>
<feature type="compositionally biased region" description="Gly residues" evidence="2">
    <location>
        <begin position="328"/>
        <end position="340"/>
    </location>
</feature>
<keyword evidence="1" id="KW-0175">Coiled coil</keyword>
<comment type="caution">
    <text evidence="3">The sequence shown here is derived from an EMBL/GenBank/DDBJ whole genome shotgun (WGS) entry which is preliminary data.</text>
</comment>
<reference evidence="4" key="1">
    <citation type="journal article" date="2015" name="PLoS Genet.">
        <title>Genome Sequence and Transcriptome Analyses of Chrysochromulina tobin: Metabolic Tools for Enhanced Algal Fitness in the Prominent Order Prymnesiales (Haptophyceae).</title>
        <authorList>
            <person name="Hovde B.T."/>
            <person name="Deodato C.R."/>
            <person name="Hunsperger H.M."/>
            <person name="Ryken S.A."/>
            <person name="Yost W."/>
            <person name="Jha R.K."/>
            <person name="Patterson J."/>
            <person name="Monnat R.J. Jr."/>
            <person name="Barlow S.B."/>
            <person name="Starkenburg S.R."/>
            <person name="Cattolico R.A."/>
        </authorList>
    </citation>
    <scope>NUCLEOTIDE SEQUENCE</scope>
    <source>
        <strain evidence="4">CCMP291</strain>
    </source>
</reference>
<protein>
    <submittedName>
        <fullName evidence="3">Uncharacterized protein</fullName>
    </submittedName>
</protein>
<dbReference type="EMBL" id="JWZX01003399">
    <property type="protein sequence ID" value="KOO20965.1"/>
    <property type="molecule type" value="Genomic_DNA"/>
</dbReference>
<organism evidence="3 4">
    <name type="scientific">Chrysochromulina tobinii</name>
    <dbReference type="NCBI Taxonomy" id="1460289"/>
    <lineage>
        <taxon>Eukaryota</taxon>
        <taxon>Haptista</taxon>
        <taxon>Haptophyta</taxon>
        <taxon>Prymnesiophyceae</taxon>
        <taxon>Prymnesiales</taxon>
        <taxon>Chrysochromulinaceae</taxon>
        <taxon>Chrysochromulina</taxon>
    </lineage>
</organism>
<dbReference type="AlphaFoldDB" id="A0A0M0J374"/>
<evidence type="ECO:0000313" key="4">
    <source>
        <dbReference type="Proteomes" id="UP000037460"/>
    </source>
</evidence>
<dbReference type="Proteomes" id="UP000037460">
    <property type="component" value="Unassembled WGS sequence"/>
</dbReference>
<feature type="compositionally biased region" description="Polar residues" evidence="2">
    <location>
        <begin position="263"/>
        <end position="277"/>
    </location>
</feature>
<keyword evidence="4" id="KW-1185">Reference proteome</keyword>
<gene>
    <name evidence="3" type="ORF">Ctob_000384</name>
</gene>
<sequence length="499" mass="51713">MSEAPTDEITRLQSTVRSQAAELRSQAAELRRARIEATASAARLEALGTLIKQQQQLASELQIRLMGAKLPQPALAMPDPPKPADVASTASAHLDAAQASLAQCVLSLAAGGTSDSPASVSKRLPPPPSDADASDSEGVDEVDDLSIRLVAALRACSSLKQMVPLAEAAAVQRCDEQRARHQAASERVSRSEAEARRLLTETHQLRASVRLLREQLKAAAQSHATELTVVHSEMRQLRLALSTALRRPKPNGLVTKPNGLATPATSRQHLASRSTPAAQLAEDDDTGASAAGLEQPAAAMSTLDFLDSLADDQPEDAQEDATLLAPKGRGGGVGALGGAPAGPRDEGELSHAEDKTADLEAFENDRLLGAELTWHIADEEGLVGAMLGASVGAMVGVEHMQSQAQAAALAKAVLVMRAAVPPVPAPLAPAPTAPFSAGRRAAKAPPWRGPPDVMPTGGSCLGSDTRCAGDAIDVIASRDPAVGVSRRLLHGANLWGASS</sequence>
<proteinExistence type="predicted"/>
<feature type="coiled-coil region" evidence="1">
    <location>
        <begin position="174"/>
        <end position="201"/>
    </location>
</feature>